<feature type="domain" description="BRO1" evidence="2">
    <location>
        <begin position="11"/>
        <end position="409"/>
    </location>
</feature>
<dbReference type="PANTHER" id="PTHR23030:SF39">
    <property type="entry name" value="PROGRAMMED CELL DEATH 6-INTERACTING PROTEIN"/>
    <property type="match status" value="1"/>
</dbReference>
<dbReference type="InterPro" id="IPR038499">
    <property type="entry name" value="BRO1_sf"/>
</dbReference>
<comment type="similarity">
    <text evidence="1">Belongs to the palA/RIM20 family.</text>
</comment>
<dbReference type="Pfam" id="PF13949">
    <property type="entry name" value="ALIX_LYPXL_bnd"/>
    <property type="match status" value="1"/>
</dbReference>
<protein>
    <recommendedName>
        <fullName evidence="2">BRO1 domain-containing protein</fullName>
    </recommendedName>
</protein>
<evidence type="ECO:0000313" key="4">
    <source>
        <dbReference type="Proteomes" id="UP000650833"/>
    </source>
</evidence>
<dbReference type="Gene3D" id="1.25.40.280">
    <property type="entry name" value="alix/aip1 like domains"/>
    <property type="match status" value="1"/>
</dbReference>
<proteinExistence type="inferred from homology"/>
<sequence length="756" mass="86173">MPTEALNITTNMLAISSKKTERIIWTPYLREYISNGYAEHPDLYTDDFRVLDELRNDCIYMETNQKALNRLIKYYAQLVFISAKFPIDVGIEFPWYLTLGEGQKPVSHRNMNYEKACVLYSIGAVYSQLGNAENRSTTEGIKRACNYFQHSAGCFQLLLESIVPEMRISPTIDMSPYALQTLINLMLAQAQECVWQKAAMDQLRDGTIARLALKIAEFYDAACELASNSSISNVYPRAWLTHMQIKALHFNAAAQFRKSCECISQDKYGEEVARLQLATEFVRRALDLRHKAAPTVMNDLRSLQQIISTNLARAEKDNDVIYLESIPLPSALPAILKTQMVKAQAPTEIGDPVSLMHDKDLPHPVIGLPLFQKLVPFAVHQAASVYVDRKERLIKEDIVHKLEELNSLYHSSIESLHLPALLATTETTGLPESIIQQAAEVRSGGGSQSLYDMWEQVQKASSKNADILEDAFNALDEEHEADEALRSKYTTEWQRPESHILTQQLAAQGQKHRQTLTSAQKADLIVRNKLDTWANIIDVLCLTREELENSIPSSEGNSPSDSLIRIKKLVEDMDQHMRLRKDLMDQARKASNADDISPALLKKAAELTAKSPIIKIEAAQFEDLFVDELRKYDKFIMTVDHEDEQQSAILRQLNDAYHQYKARVNDQSSGAKREKALQNLNQAYFKYKEIKTNLSEGLKFYGDHAKGLNTFCDTCRDYCYRRQSESEQIIRKLSLGMDSLTLQDQEQQQQKNWSRW</sequence>
<dbReference type="Gene3D" id="1.20.140.50">
    <property type="entry name" value="alix/aip1 like domains"/>
    <property type="match status" value="1"/>
</dbReference>
<dbReference type="OrthoDB" id="64867at2759"/>
<dbReference type="EMBL" id="JAEPRC010000811">
    <property type="protein sequence ID" value="KAG2191556.1"/>
    <property type="molecule type" value="Genomic_DNA"/>
</dbReference>
<dbReference type="InterPro" id="IPR025304">
    <property type="entry name" value="ALIX_V_dom"/>
</dbReference>
<reference evidence="3" key="1">
    <citation type="submission" date="2020-12" db="EMBL/GenBank/DDBJ databases">
        <title>Metabolic potential, ecology and presence of endohyphal bacteria is reflected in genomic diversity of Mucoromycotina.</title>
        <authorList>
            <person name="Muszewska A."/>
            <person name="Okrasinska A."/>
            <person name="Steczkiewicz K."/>
            <person name="Drgas O."/>
            <person name="Orlowska M."/>
            <person name="Perlinska-Lenart U."/>
            <person name="Aleksandrzak-Piekarczyk T."/>
            <person name="Szatraj K."/>
            <person name="Zielenkiewicz U."/>
            <person name="Pilsyk S."/>
            <person name="Malc E."/>
            <person name="Mieczkowski P."/>
            <person name="Kruszewska J.S."/>
            <person name="Biernat P."/>
            <person name="Pawlowska J."/>
        </authorList>
    </citation>
    <scope>NUCLEOTIDE SEQUENCE</scope>
    <source>
        <strain evidence="3">CBS 226.32</strain>
    </source>
</reference>
<dbReference type="PANTHER" id="PTHR23030">
    <property type="entry name" value="PCD6 INTERACTING PROTEIN-RELATED"/>
    <property type="match status" value="1"/>
</dbReference>
<dbReference type="Gene3D" id="1.20.120.560">
    <property type="entry name" value="alix/aip1 in complex with the ypdl late domain"/>
    <property type="match status" value="1"/>
</dbReference>
<accession>A0A8H7UMJ0</accession>
<gene>
    <name evidence="3" type="ORF">INT46_000614</name>
</gene>
<keyword evidence="4" id="KW-1185">Reference proteome</keyword>
<name>A0A8H7UMJ0_9FUNG</name>
<organism evidence="3 4">
    <name type="scientific">Mucor plumbeus</name>
    <dbReference type="NCBI Taxonomy" id="97098"/>
    <lineage>
        <taxon>Eukaryota</taxon>
        <taxon>Fungi</taxon>
        <taxon>Fungi incertae sedis</taxon>
        <taxon>Mucoromycota</taxon>
        <taxon>Mucoromycotina</taxon>
        <taxon>Mucoromycetes</taxon>
        <taxon>Mucorales</taxon>
        <taxon>Mucorineae</taxon>
        <taxon>Mucoraceae</taxon>
        <taxon>Mucor</taxon>
    </lineage>
</organism>
<dbReference type="Pfam" id="PF03097">
    <property type="entry name" value="BRO1"/>
    <property type="match status" value="1"/>
</dbReference>
<dbReference type="Proteomes" id="UP000650833">
    <property type="component" value="Unassembled WGS sequence"/>
</dbReference>
<dbReference type="InterPro" id="IPR004328">
    <property type="entry name" value="BRO1_dom"/>
</dbReference>
<comment type="caution">
    <text evidence="3">The sequence shown here is derived from an EMBL/GenBank/DDBJ whole genome shotgun (WGS) entry which is preliminary data.</text>
</comment>
<evidence type="ECO:0000256" key="1">
    <source>
        <dbReference type="ARBA" id="ARBA00038154"/>
    </source>
</evidence>
<evidence type="ECO:0000259" key="2">
    <source>
        <dbReference type="PROSITE" id="PS51180"/>
    </source>
</evidence>
<dbReference type="SMART" id="SM01041">
    <property type="entry name" value="BRO1"/>
    <property type="match status" value="1"/>
</dbReference>
<dbReference type="PROSITE" id="PS51180">
    <property type="entry name" value="BRO1"/>
    <property type="match status" value="1"/>
</dbReference>
<dbReference type="CDD" id="cd09241">
    <property type="entry name" value="BRO1_ScRim20-like"/>
    <property type="match status" value="1"/>
</dbReference>
<dbReference type="AlphaFoldDB" id="A0A8H7UMJ0"/>
<evidence type="ECO:0000313" key="3">
    <source>
        <dbReference type="EMBL" id="KAG2191556.1"/>
    </source>
</evidence>
<dbReference type="GO" id="GO:0005768">
    <property type="term" value="C:endosome"/>
    <property type="evidence" value="ECO:0007669"/>
    <property type="project" value="TreeGrafter"/>
</dbReference>